<feature type="domain" description="Histidine kinase/HSP90-like ATPase" evidence="5">
    <location>
        <begin position="306"/>
        <end position="393"/>
    </location>
</feature>
<dbReference type="InterPro" id="IPR036890">
    <property type="entry name" value="HATPase_C_sf"/>
</dbReference>
<evidence type="ECO:0000256" key="3">
    <source>
        <dbReference type="ARBA" id="ARBA00023012"/>
    </source>
</evidence>
<dbReference type="GO" id="GO:0016301">
    <property type="term" value="F:kinase activity"/>
    <property type="evidence" value="ECO:0007669"/>
    <property type="project" value="UniProtKB-KW"/>
</dbReference>
<organism evidence="6 7">
    <name type="scientific">Amycolatopsis dongchuanensis</name>
    <dbReference type="NCBI Taxonomy" id="1070866"/>
    <lineage>
        <taxon>Bacteria</taxon>
        <taxon>Bacillati</taxon>
        <taxon>Actinomycetota</taxon>
        <taxon>Actinomycetes</taxon>
        <taxon>Pseudonocardiales</taxon>
        <taxon>Pseudonocardiaceae</taxon>
        <taxon>Amycolatopsis</taxon>
    </lineage>
</organism>
<dbReference type="InterPro" id="IPR050482">
    <property type="entry name" value="Sensor_HK_TwoCompSys"/>
</dbReference>
<evidence type="ECO:0000313" key="6">
    <source>
        <dbReference type="EMBL" id="GAA5151718.1"/>
    </source>
</evidence>
<keyword evidence="4" id="KW-1133">Transmembrane helix</keyword>
<dbReference type="Pfam" id="PF07730">
    <property type="entry name" value="HisKA_3"/>
    <property type="match status" value="1"/>
</dbReference>
<gene>
    <name evidence="6" type="ORF">GCM10023214_02860</name>
</gene>
<evidence type="ECO:0000256" key="2">
    <source>
        <dbReference type="ARBA" id="ARBA00022777"/>
    </source>
</evidence>
<feature type="transmembrane region" description="Helical" evidence="4">
    <location>
        <begin position="116"/>
        <end position="136"/>
    </location>
</feature>
<feature type="transmembrane region" description="Helical" evidence="4">
    <location>
        <begin position="78"/>
        <end position="104"/>
    </location>
</feature>
<dbReference type="Proteomes" id="UP001500192">
    <property type="component" value="Unassembled WGS sequence"/>
</dbReference>
<name>A0ABP9PT18_9PSEU</name>
<sequence length="393" mass="41256">MRGGTPAVPPDVPVGEQPLNAWQRYEWLWDVFYAADYVVTVALVLAQDGPLARRLVAVGALTAIGVAYLVLGRRGRRPALFCGLVLVLAVLAIVSHAAAGFGLFAACSMLFMAAPLPLAVVATVPAILSPVLSVLLQQGVDDPSLSTLLPMTGMLAVFSVCVGSWIERVLRQSRERAELIGQLEASRAEVARLSHEAGTAAERERLAREIHDTLAQGFTSIVTLLQAVESEWDDQAAARRHLALAARTARENLTEARAMVAALTPAALGTGTLAEAIRRQADRFAEETGVEVSCDVPAALPPLGTASEVVLLRAAQESLANVRKHAGARHVSVALAVVPGAVRLTVRDDGTGFDPGAVRGFGIEGMRARAAQVGGSLTVRSGRGTTVVVEVPA</sequence>
<keyword evidence="1" id="KW-0808">Transferase</keyword>
<keyword evidence="7" id="KW-1185">Reference proteome</keyword>
<keyword evidence="4" id="KW-0472">Membrane</keyword>
<dbReference type="PANTHER" id="PTHR24421">
    <property type="entry name" value="NITRATE/NITRITE SENSOR PROTEIN NARX-RELATED"/>
    <property type="match status" value="1"/>
</dbReference>
<evidence type="ECO:0000259" key="5">
    <source>
        <dbReference type="SMART" id="SM00387"/>
    </source>
</evidence>
<dbReference type="InterPro" id="IPR003594">
    <property type="entry name" value="HATPase_dom"/>
</dbReference>
<dbReference type="Pfam" id="PF02518">
    <property type="entry name" value="HATPase_c"/>
    <property type="match status" value="1"/>
</dbReference>
<dbReference type="CDD" id="cd16917">
    <property type="entry name" value="HATPase_UhpB-NarQ-NarX-like"/>
    <property type="match status" value="1"/>
</dbReference>
<keyword evidence="4" id="KW-0812">Transmembrane</keyword>
<feature type="transmembrane region" description="Helical" evidence="4">
    <location>
        <begin position="148"/>
        <end position="166"/>
    </location>
</feature>
<dbReference type="Gene3D" id="3.30.565.10">
    <property type="entry name" value="Histidine kinase-like ATPase, C-terminal domain"/>
    <property type="match status" value="1"/>
</dbReference>
<dbReference type="PIRSF" id="PIRSF037434">
    <property type="entry name" value="STHK_ChrS"/>
    <property type="match status" value="1"/>
</dbReference>
<evidence type="ECO:0000313" key="7">
    <source>
        <dbReference type="Proteomes" id="UP001500192"/>
    </source>
</evidence>
<keyword evidence="2 6" id="KW-0418">Kinase</keyword>
<evidence type="ECO:0000256" key="1">
    <source>
        <dbReference type="ARBA" id="ARBA00022679"/>
    </source>
</evidence>
<dbReference type="SMART" id="SM00387">
    <property type="entry name" value="HATPase_c"/>
    <property type="match status" value="1"/>
</dbReference>
<dbReference type="PANTHER" id="PTHR24421:SF55">
    <property type="entry name" value="SENSOR HISTIDINE KINASE YDFH"/>
    <property type="match status" value="1"/>
</dbReference>
<dbReference type="Gene3D" id="1.20.5.1930">
    <property type="match status" value="1"/>
</dbReference>
<feature type="transmembrane region" description="Helical" evidence="4">
    <location>
        <begin position="55"/>
        <end position="72"/>
    </location>
</feature>
<accession>A0ABP9PT18</accession>
<evidence type="ECO:0000256" key="4">
    <source>
        <dbReference type="SAM" id="Phobius"/>
    </source>
</evidence>
<dbReference type="InterPro" id="IPR011712">
    <property type="entry name" value="Sig_transdc_His_kin_sub3_dim/P"/>
</dbReference>
<proteinExistence type="predicted"/>
<keyword evidence="3" id="KW-0902">Two-component regulatory system</keyword>
<dbReference type="InterPro" id="IPR017205">
    <property type="entry name" value="Sig_transdc_His_kinase_ChrS"/>
</dbReference>
<reference evidence="7" key="1">
    <citation type="journal article" date="2019" name="Int. J. Syst. Evol. Microbiol.">
        <title>The Global Catalogue of Microorganisms (GCM) 10K type strain sequencing project: providing services to taxonomists for standard genome sequencing and annotation.</title>
        <authorList>
            <consortium name="The Broad Institute Genomics Platform"/>
            <consortium name="The Broad Institute Genome Sequencing Center for Infectious Disease"/>
            <person name="Wu L."/>
            <person name="Ma J."/>
        </authorList>
    </citation>
    <scope>NUCLEOTIDE SEQUENCE [LARGE SCALE GENOMIC DNA]</scope>
    <source>
        <strain evidence="7">JCM 18054</strain>
    </source>
</reference>
<dbReference type="SUPFAM" id="SSF55874">
    <property type="entry name" value="ATPase domain of HSP90 chaperone/DNA topoisomerase II/histidine kinase"/>
    <property type="match status" value="1"/>
</dbReference>
<comment type="caution">
    <text evidence="6">The sequence shown here is derived from an EMBL/GenBank/DDBJ whole genome shotgun (WGS) entry which is preliminary data.</text>
</comment>
<protein>
    <submittedName>
        <fullName evidence="6">Sensor histidine kinase</fullName>
    </submittedName>
</protein>
<dbReference type="EMBL" id="BAABIB010000006">
    <property type="protein sequence ID" value="GAA5151718.1"/>
    <property type="molecule type" value="Genomic_DNA"/>
</dbReference>